<dbReference type="GO" id="GO:0004673">
    <property type="term" value="F:protein histidine kinase activity"/>
    <property type="evidence" value="ECO:0007669"/>
    <property type="project" value="UniProtKB-EC"/>
</dbReference>
<dbReference type="AlphaFoldDB" id="A0A2X3F2J0"/>
<accession>A0A2X3F2J0</accession>
<protein>
    <submittedName>
        <fullName evidence="1">Two-component sensor protein RcsD</fullName>
        <ecNumber evidence="1">2.7.13.3</ecNumber>
    </submittedName>
</protein>
<name>A0A2X3F2J0_KLEPN</name>
<dbReference type="EC" id="2.7.13.3" evidence="1"/>
<proteinExistence type="predicted"/>
<evidence type="ECO:0000313" key="2">
    <source>
        <dbReference type="Proteomes" id="UP000251088"/>
    </source>
</evidence>
<keyword evidence="1" id="KW-0808">Transferase</keyword>
<gene>
    <name evidence="1" type="primary">rcsD_1</name>
    <name evidence="1" type="ORF">NCTC9128_06300</name>
</gene>
<reference evidence="1 2" key="1">
    <citation type="submission" date="2018-06" db="EMBL/GenBank/DDBJ databases">
        <authorList>
            <consortium name="Pathogen Informatics"/>
            <person name="Doyle S."/>
        </authorList>
    </citation>
    <scope>NUCLEOTIDE SEQUENCE [LARGE SCALE GENOMIC DNA]</scope>
    <source>
        <strain evidence="1 2">NCTC9128</strain>
    </source>
</reference>
<dbReference type="Proteomes" id="UP000251088">
    <property type="component" value="Unassembled WGS sequence"/>
</dbReference>
<evidence type="ECO:0000313" key="1">
    <source>
        <dbReference type="EMBL" id="SQC40305.1"/>
    </source>
</evidence>
<organism evidence="1 2">
    <name type="scientific">Klebsiella pneumoniae</name>
    <dbReference type="NCBI Taxonomy" id="573"/>
    <lineage>
        <taxon>Bacteria</taxon>
        <taxon>Pseudomonadati</taxon>
        <taxon>Pseudomonadota</taxon>
        <taxon>Gammaproteobacteria</taxon>
        <taxon>Enterobacterales</taxon>
        <taxon>Enterobacteriaceae</taxon>
        <taxon>Klebsiella/Raoultella group</taxon>
        <taxon>Klebsiella</taxon>
        <taxon>Klebsiella pneumoniae complex</taxon>
    </lineage>
</organism>
<sequence>MMSRFSHKMTPKKFSLIPGNISRFFILMVIVLLATMGVMIQSAVNAWLKEKAIRWLMSPRSPPAH</sequence>
<dbReference type="EMBL" id="UAWN01000015">
    <property type="protein sequence ID" value="SQC40305.1"/>
    <property type="molecule type" value="Genomic_DNA"/>
</dbReference>